<proteinExistence type="predicted"/>
<keyword evidence="1" id="KW-1133">Transmembrane helix</keyword>
<sequence length="116" mass="13483">MVSYINVRGGIPATKHKRKANTTNDQPCIYLFIHVFRCFFLKDKCVRSKSAHGLFLPLSFCHKEALINFKTCSHIRLLLCSFLFFFFQSLLFLNGKKKVHVDDSSPYKIVLHGWVD</sequence>
<protein>
    <recommendedName>
        <fullName evidence="4">Transmembrane protein</fullName>
    </recommendedName>
</protein>
<evidence type="ECO:0000313" key="2">
    <source>
        <dbReference type="EMBL" id="VAI40520.1"/>
    </source>
</evidence>
<evidence type="ECO:0008006" key="4">
    <source>
        <dbReference type="Google" id="ProtNLM"/>
    </source>
</evidence>
<dbReference type="AlphaFoldDB" id="A0A9R0XQ82"/>
<dbReference type="EMBL" id="LT934120">
    <property type="protein sequence ID" value="VAI40520.1"/>
    <property type="molecule type" value="Genomic_DNA"/>
</dbReference>
<dbReference type="Gramene" id="TRITD5Bv1G249530.1">
    <property type="protein sequence ID" value="TRITD5Bv1G249530.1"/>
    <property type="gene ID" value="TRITD5Bv1G249530"/>
</dbReference>
<name>A0A9R0XQ82_TRITD</name>
<reference evidence="2 3" key="1">
    <citation type="submission" date="2017-09" db="EMBL/GenBank/DDBJ databases">
        <authorList>
            <consortium name="International Durum Wheat Genome Sequencing Consortium (IDWGSC)"/>
            <person name="Milanesi L."/>
        </authorList>
    </citation>
    <scope>NUCLEOTIDE SEQUENCE [LARGE SCALE GENOMIC DNA]</scope>
    <source>
        <strain evidence="3">cv. Svevo</strain>
    </source>
</reference>
<keyword evidence="1" id="KW-0812">Transmembrane</keyword>
<accession>A0A9R0XQ82</accession>
<gene>
    <name evidence="2" type="ORF">TRITD_5Bv1G249530</name>
</gene>
<dbReference type="Proteomes" id="UP000324705">
    <property type="component" value="Chromosome 5B"/>
</dbReference>
<evidence type="ECO:0000313" key="3">
    <source>
        <dbReference type="Proteomes" id="UP000324705"/>
    </source>
</evidence>
<keyword evidence="1" id="KW-0472">Membrane</keyword>
<keyword evidence="3" id="KW-1185">Reference proteome</keyword>
<organism evidence="2 3">
    <name type="scientific">Triticum turgidum subsp. durum</name>
    <name type="common">Durum wheat</name>
    <name type="synonym">Triticum durum</name>
    <dbReference type="NCBI Taxonomy" id="4567"/>
    <lineage>
        <taxon>Eukaryota</taxon>
        <taxon>Viridiplantae</taxon>
        <taxon>Streptophyta</taxon>
        <taxon>Embryophyta</taxon>
        <taxon>Tracheophyta</taxon>
        <taxon>Spermatophyta</taxon>
        <taxon>Magnoliopsida</taxon>
        <taxon>Liliopsida</taxon>
        <taxon>Poales</taxon>
        <taxon>Poaceae</taxon>
        <taxon>BOP clade</taxon>
        <taxon>Pooideae</taxon>
        <taxon>Triticodae</taxon>
        <taxon>Triticeae</taxon>
        <taxon>Triticinae</taxon>
        <taxon>Triticum</taxon>
    </lineage>
</organism>
<evidence type="ECO:0000256" key="1">
    <source>
        <dbReference type="SAM" id="Phobius"/>
    </source>
</evidence>
<feature type="transmembrane region" description="Helical" evidence="1">
    <location>
        <begin position="75"/>
        <end position="93"/>
    </location>
</feature>